<dbReference type="EMBL" id="LXQA011450332">
    <property type="protein sequence ID" value="MCI97651.1"/>
    <property type="molecule type" value="Genomic_DNA"/>
</dbReference>
<feature type="region of interest" description="Disordered" evidence="1">
    <location>
        <begin position="1"/>
        <end position="22"/>
    </location>
</feature>
<proteinExistence type="predicted"/>
<keyword evidence="3" id="KW-1185">Reference proteome</keyword>
<comment type="caution">
    <text evidence="2">The sequence shown here is derived from an EMBL/GenBank/DDBJ whole genome shotgun (WGS) entry which is preliminary data.</text>
</comment>
<evidence type="ECO:0000256" key="1">
    <source>
        <dbReference type="SAM" id="MobiDB-lite"/>
    </source>
</evidence>
<organism evidence="2 3">
    <name type="scientific">Trifolium medium</name>
    <dbReference type="NCBI Taxonomy" id="97028"/>
    <lineage>
        <taxon>Eukaryota</taxon>
        <taxon>Viridiplantae</taxon>
        <taxon>Streptophyta</taxon>
        <taxon>Embryophyta</taxon>
        <taxon>Tracheophyta</taxon>
        <taxon>Spermatophyta</taxon>
        <taxon>Magnoliopsida</taxon>
        <taxon>eudicotyledons</taxon>
        <taxon>Gunneridae</taxon>
        <taxon>Pentapetalae</taxon>
        <taxon>rosids</taxon>
        <taxon>fabids</taxon>
        <taxon>Fabales</taxon>
        <taxon>Fabaceae</taxon>
        <taxon>Papilionoideae</taxon>
        <taxon>50 kb inversion clade</taxon>
        <taxon>NPAAA clade</taxon>
        <taxon>Hologalegina</taxon>
        <taxon>IRL clade</taxon>
        <taxon>Trifolieae</taxon>
        <taxon>Trifolium</taxon>
    </lineage>
</organism>
<protein>
    <submittedName>
        <fullName evidence="2">Uncharacterized protein</fullName>
    </submittedName>
</protein>
<feature type="compositionally biased region" description="Low complexity" evidence="1">
    <location>
        <begin position="13"/>
        <end position="22"/>
    </location>
</feature>
<reference evidence="2 3" key="1">
    <citation type="journal article" date="2018" name="Front. Plant Sci.">
        <title>Red Clover (Trifolium pratense) and Zigzag Clover (T. medium) - A Picture of Genomic Similarities and Differences.</title>
        <authorList>
            <person name="Dluhosova J."/>
            <person name="Istvanek J."/>
            <person name="Nedelnik J."/>
            <person name="Repkova J."/>
        </authorList>
    </citation>
    <scope>NUCLEOTIDE SEQUENCE [LARGE SCALE GENOMIC DNA]</scope>
    <source>
        <strain evidence="3">cv. 10/8</strain>
        <tissue evidence="2">Leaf</tissue>
    </source>
</reference>
<feature type="non-terminal residue" evidence="2">
    <location>
        <position position="60"/>
    </location>
</feature>
<sequence>MTVDENAGSGIDAANDATASAAHVDVSTTVVPDSPNSPVVPVNEKDTETTILANATTQDK</sequence>
<dbReference type="AlphaFoldDB" id="A0A392WFV9"/>
<evidence type="ECO:0000313" key="2">
    <source>
        <dbReference type="EMBL" id="MCI97651.1"/>
    </source>
</evidence>
<accession>A0A392WFV9</accession>
<name>A0A392WFV9_9FABA</name>
<evidence type="ECO:0000313" key="3">
    <source>
        <dbReference type="Proteomes" id="UP000265520"/>
    </source>
</evidence>
<dbReference type="Proteomes" id="UP000265520">
    <property type="component" value="Unassembled WGS sequence"/>
</dbReference>